<gene>
    <name evidence="1" type="ORF">DM02DRAFT_139479</name>
</gene>
<accession>A0A2V1DCF2</accession>
<proteinExistence type="predicted"/>
<name>A0A2V1DCF2_9PLEO</name>
<organism evidence="1 2">
    <name type="scientific">Periconia macrospinosa</name>
    <dbReference type="NCBI Taxonomy" id="97972"/>
    <lineage>
        <taxon>Eukaryota</taxon>
        <taxon>Fungi</taxon>
        <taxon>Dikarya</taxon>
        <taxon>Ascomycota</taxon>
        <taxon>Pezizomycotina</taxon>
        <taxon>Dothideomycetes</taxon>
        <taxon>Pleosporomycetidae</taxon>
        <taxon>Pleosporales</taxon>
        <taxon>Massarineae</taxon>
        <taxon>Periconiaceae</taxon>
        <taxon>Periconia</taxon>
    </lineage>
</organism>
<dbReference type="OrthoDB" id="3800809at2759"/>
<keyword evidence="2" id="KW-1185">Reference proteome</keyword>
<sequence>MNTLSTLHPSTALDRRASSAVDVYGESLSKLMPPTLAGKTACLGSLHSTQTSVDSLPDPALHVAECINPSNDIFNYNDGPLQDGERLWYCGSCGDGPIGVWNPVCVTCGHKRDDCCTVTEK</sequence>
<dbReference type="EMBL" id="KZ805485">
    <property type="protein sequence ID" value="PVH95738.1"/>
    <property type="molecule type" value="Genomic_DNA"/>
</dbReference>
<dbReference type="AlphaFoldDB" id="A0A2V1DCF2"/>
<evidence type="ECO:0000313" key="1">
    <source>
        <dbReference type="EMBL" id="PVH95738.1"/>
    </source>
</evidence>
<reference evidence="1 2" key="1">
    <citation type="journal article" date="2018" name="Sci. Rep.">
        <title>Comparative genomics provides insights into the lifestyle and reveals functional heterogeneity of dark septate endophytic fungi.</title>
        <authorList>
            <person name="Knapp D.G."/>
            <person name="Nemeth J.B."/>
            <person name="Barry K."/>
            <person name="Hainaut M."/>
            <person name="Henrissat B."/>
            <person name="Johnson J."/>
            <person name="Kuo A."/>
            <person name="Lim J.H.P."/>
            <person name="Lipzen A."/>
            <person name="Nolan M."/>
            <person name="Ohm R.A."/>
            <person name="Tamas L."/>
            <person name="Grigoriev I.V."/>
            <person name="Spatafora J.W."/>
            <person name="Nagy L.G."/>
            <person name="Kovacs G.M."/>
        </authorList>
    </citation>
    <scope>NUCLEOTIDE SEQUENCE [LARGE SCALE GENOMIC DNA]</scope>
    <source>
        <strain evidence="1 2">DSE2036</strain>
    </source>
</reference>
<protein>
    <submittedName>
        <fullName evidence="1">Uncharacterized protein</fullName>
    </submittedName>
</protein>
<evidence type="ECO:0000313" key="2">
    <source>
        <dbReference type="Proteomes" id="UP000244855"/>
    </source>
</evidence>
<dbReference type="Proteomes" id="UP000244855">
    <property type="component" value="Unassembled WGS sequence"/>
</dbReference>